<dbReference type="EMBL" id="JADGJD010000786">
    <property type="protein sequence ID" value="KAJ3048470.1"/>
    <property type="molecule type" value="Genomic_DNA"/>
</dbReference>
<feature type="transmembrane region" description="Helical" evidence="6">
    <location>
        <begin position="104"/>
        <end position="122"/>
    </location>
</feature>
<evidence type="ECO:0000256" key="3">
    <source>
        <dbReference type="ARBA" id="ARBA00022692"/>
    </source>
</evidence>
<keyword evidence="4 6" id="KW-1133">Transmembrane helix</keyword>
<evidence type="ECO:0000256" key="6">
    <source>
        <dbReference type="SAM" id="Phobius"/>
    </source>
</evidence>
<evidence type="ECO:0000256" key="4">
    <source>
        <dbReference type="ARBA" id="ARBA00022989"/>
    </source>
</evidence>
<keyword evidence="3 6" id="KW-0812">Transmembrane</keyword>
<dbReference type="InterPro" id="IPR052053">
    <property type="entry name" value="IM_YidH-like"/>
</dbReference>
<sequence>MPFRFSNLWRPTVLPNLDSTARDHLANERTFLAWARTGLGFVGLGVALEKFAHLGVALENFAHLSAESAISAASAASSSSNTASDTLPAPPPLPPLVKQQDGRVAAITFVGLGGAVLAHGTIRYYSTMQRLMNKQFAPSTGGVALLVLVSSGLTLGGLYSVLMTPGHFSLHAVEREHGKVGH</sequence>
<reference evidence="8" key="1">
    <citation type="submission" date="2020-05" db="EMBL/GenBank/DDBJ databases">
        <title>Phylogenomic resolution of chytrid fungi.</title>
        <authorList>
            <person name="Stajich J.E."/>
            <person name="Amses K."/>
            <person name="Simmons R."/>
            <person name="Seto K."/>
            <person name="Myers J."/>
            <person name="Bonds A."/>
            <person name="Quandt C.A."/>
            <person name="Barry K."/>
            <person name="Liu P."/>
            <person name="Grigoriev I."/>
            <person name="Longcore J.E."/>
            <person name="James T.Y."/>
        </authorList>
    </citation>
    <scope>NUCLEOTIDE SEQUENCE</scope>
    <source>
        <strain evidence="8">JEL0318</strain>
    </source>
</reference>
<dbReference type="InterPro" id="IPR003807">
    <property type="entry name" value="DUF202"/>
</dbReference>
<evidence type="ECO:0000256" key="1">
    <source>
        <dbReference type="ARBA" id="ARBA00004651"/>
    </source>
</evidence>
<evidence type="ECO:0000313" key="9">
    <source>
        <dbReference type="Proteomes" id="UP001212841"/>
    </source>
</evidence>
<dbReference type="GO" id="GO:0005886">
    <property type="term" value="C:plasma membrane"/>
    <property type="evidence" value="ECO:0007669"/>
    <property type="project" value="UniProtKB-SubCell"/>
</dbReference>
<accession>A0AAD5S9T6</accession>
<proteinExistence type="predicted"/>
<keyword evidence="2" id="KW-1003">Cell membrane</keyword>
<evidence type="ECO:0000313" key="8">
    <source>
        <dbReference type="EMBL" id="KAJ3048470.1"/>
    </source>
</evidence>
<keyword evidence="9" id="KW-1185">Reference proteome</keyword>
<dbReference type="PANTHER" id="PTHR34187">
    <property type="entry name" value="FGR18P"/>
    <property type="match status" value="1"/>
</dbReference>
<keyword evidence="5 6" id="KW-0472">Membrane</keyword>
<dbReference type="PANTHER" id="PTHR34187:SF2">
    <property type="entry name" value="DUF202 DOMAIN-CONTAINING PROTEIN"/>
    <property type="match status" value="1"/>
</dbReference>
<dbReference type="AlphaFoldDB" id="A0AAD5S9T6"/>
<name>A0AAD5S9T6_9FUNG</name>
<dbReference type="Proteomes" id="UP001212841">
    <property type="component" value="Unassembled WGS sequence"/>
</dbReference>
<comment type="caution">
    <text evidence="8">The sequence shown here is derived from an EMBL/GenBank/DDBJ whole genome shotgun (WGS) entry which is preliminary data.</text>
</comment>
<feature type="domain" description="DUF202" evidence="7">
    <location>
        <begin position="22"/>
        <end position="129"/>
    </location>
</feature>
<organism evidence="8 9">
    <name type="scientific">Rhizophlyctis rosea</name>
    <dbReference type="NCBI Taxonomy" id="64517"/>
    <lineage>
        <taxon>Eukaryota</taxon>
        <taxon>Fungi</taxon>
        <taxon>Fungi incertae sedis</taxon>
        <taxon>Chytridiomycota</taxon>
        <taxon>Chytridiomycota incertae sedis</taxon>
        <taxon>Chytridiomycetes</taxon>
        <taxon>Rhizophlyctidales</taxon>
        <taxon>Rhizophlyctidaceae</taxon>
        <taxon>Rhizophlyctis</taxon>
    </lineage>
</organism>
<dbReference type="Pfam" id="PF02656">
    <property type="entry name" value="DUF202"/>
    <property type="match status" value="1"/>
</dbReference>
<evidence type="ECO:0000256" key="2">
    <source>
        <dbReference type="ARBA" id="ARBA00022475"/>
    </source>
</evidence>
<evidence type="ECO:0000259" key="7">
    <source>
        <dbReference type="Pfam" id="PF02656"/>
    </source>
</evidence>
<feature type="transmembrane region" description="Helical" evidence="6">
    <location>
        <begin position="142"/>
        <end position="162"/>
    </location>
</feature>
<protein>
    <recommendedName>
        <fullName evidence="7">DUF202 domain-containing protein</fullName>
    </recommendedName>
</protein>
<gene>
    <name evidence="8" type="ORF">HK097_010506</name>
</gene>
<evidence type="ECO:0000256" key="5">
    <source>
        <dbReference type="ARBA" id="ARBA00023136"/>
    </source>
</evidence>
<comment type="subcellular location">
    <subcellularLocation>
        <location evidence="1">Cell membrane</location>
        <topology evidence="1">Multi-pass membrane protein</topology>
    </subcellularLocation>
</comment>